<evidence type="ECO:0000313" key="2">
    <source>
        <dbReference type="EMBL" id="KKK37178.1"/>
    </source>
</evidence>
<protein>
    <recommendedName>
        <fullName evidence="1">Na+-translocating membrane potential-generating system MpsC domain-containing protein</fullName>
    </recommendedName>
</protein>
<feature type="domain" description="Na+-translocating membrane potential-generating system MpsC" evidence="1">
    <location>
        <begin position="5"/>
        <end position="109"/>
    </location>
</feature>
<comment type="caution">
    <text evidence="2">The sequence shown here is derived from an EMBL/GenBank/DDBJ whole genome shotgun (WGS) entry which is preliminary data.</text>
</comment>
<keyword evidence="3" id="KW-1185">Reference proteome</keyword>
<organism evidence="2 3">
    <name type="scientific">Mesobacillus campisalis</name>
    <dbReference type="NCBI Taxonomy" id="1408103"/>
    <lineage>
        <taxon>Bacteria</taxon>
        <taxon>Bacillati</taxon>
        <taxon>Bacillota</taxon>
        <taxon>Bacilli</taxon>
        <taxon>Bacillales</taxon>
        <taxon>Bacillaceae</taxon>
        <taxon>Mesobacillus</taxon>
    </lineage>
</organism>
<dbReference type="PATRIC" id="fig|1408103.3.peg.3422"/>
<name>A0A0M2SSR1_9BACI</name>
<dbReference type="AlphaFoldDB" id="A0A0M2SSR1"/>
<dbReference type="InterPro" id="IPR018745">
    <property type="entry name" value="MpsC"/>
</dbReference>
<dbReference type="EMBL" id="LAYY01000017">
    <property type="protein sequence ID" value="KKK37178.1"/>
    <property type="molecule type" value="Genomic_DNA"/>
</dbReference>
<dbReference type="OrthoDB" id="2677857at2"/>
<accession>A0A0M2SSR1</accession>
<reference evidence="2 3" key="1">
    <citation type="submission" date="2015-04" db="EMBL/GenBank/DDBJ databases">
        <title>Taxonomic description and genome sequence of Bacillus campisalis sp. nov., a novel member of the genus Bacillus isolated from solar saltern.</title>
        <authorList>
            <person name="Mathan Kumar R."/>
            <person name="Kaur G."/>
            <person name="Kumar A."/>
            <person name="Singh N.K."/>
            <person name="Kaur N."/>
            <person name="Kumar N."/>
            <person name="Mayilraj S."/>
        </authorList>
    </citation>
    <scope>NUCLEOTIDE SEQUENCE [LARGE SCALE GENOMIC DNA]</scope>
    <source>
        <strain evidence="2 3">SA2-6</strain>
    </source>
</reference>
<evidence type="ECO:0000313" key="3">
    <source>
        <dbReference type="Proteomes" id="UP000034166"/>
    </source>
</evidence>
<gene>
    <name evidence="2" type="ORF">WQ57_15330</name>
</gene>
<evidence type="ECO:0000259" key="1">
    <source>
        <dbReference type="Pfam" id="PF10057"/>
    </source>
</evidence>
<dbReference type="Proteomes" id="UP000034166">
    <property type="component" value="Unassembled WGS sequence"/>
</dbReference>
<dbReference type="Pfam" id="PF10057">
    <property type="entry name" value="MpsC"/>
    <property type="match status" value="1"/>
</dbReference>
<proteinExistence type="predicted"/>
<sequence length="234" mass="27358">MEKDILEKEIAGFIGRLLRDQFGRGPGGVHCTLSGLFLTVHLTSFLSPMEKSLIERKQDIFVHKTRDLLMEKIINEIKSFTELTLKKEIRDFYYDWNLHLRSGMFLMVLPSSLQNDTAIPPYRNKEKVHHEIIEVSEEAQKTPQKTESILLNKRQLMIVRSGILVSIEKELISLGFDETLIIAKRSLEKRLLDEHRKNFEAYLHSEITDFFVGWDFKKDISYTLFIMNPDRNGT</sequence>